<dbReference type="AlphaFoldDB" id="Q1YPM6"/>
<keyword evidence="5" id="KW-1185">Reference proteome</keyword>
<keyword evidence="1" id="KW-0472">Membrane</keyword>
<evidence type="ECO:0000256" key="1">
    <source>
        <dbReference type="SAM" id="Phobius"/>
    </source>
</evidence>
<name>Q1YPM6_9GAMM</name>
<dbReference type="PANTHER" id="PTHR40940:SF1">
    <property type="entry name" value="PROTEIN BATD"/>
    <property type="match status" value="1"/>
</dbReference>
<dbReference type="eggNOG" id="COG4783">
    <property type="taxonomic scope" value="Bacteria"/>
</dbReference>
<dbReference type="InterPro" id="IPR025738">
    <property type="entry name" value="BatD"/>
</dbReference>
<feature type="signal peptide" evidence="2">
    <location>
        <begin position="1"/>
        <end position="32"/>
    </location>
</feature>
<evidence type="ECO:0000259" key="3">
    <source>
        <dbReference type="Pfam" id="PF25607"/>
    </source>
</evidence>
<dbReference type="HOGENOM" id="CLU_031701_1_0_6"/>
<gene>
    <name evidence="4" type="ORF">GB2207_00745</name>
</gene>
<evidence type="ECO:0000313" key="4">
    <source>
        <dbReference type="EMBL" id="EAS46145.1"/>
    </source>
</evidence>
<feature type="chain" id="PRO_5004198132" description="DUF7939 domain-containing protein" evidence="2">
    <location>
        <begin position="33"/>
        <end position="582"/>
    </location>
</feature>
<dbReference type="Pfam" id="PF13584">
    <property type="entry name" value="BatD"/>
    <property type="match status" value="2"/>
</dbReference>
<keyword evidence="1" id="KW-0812">Transmembrane</keyword>
<dbReference type="STRING" id="314287.GB2207_00745"/>
<feature type="domain" description="DUF7939" evidence="3">
    <location>
        <begin position="474"/>
        <end position="545"/>
    </location>
</feature>
<keyword evidence="2" id="KW-0732">Signal</keyword>
<dbReference type="EMBL" id="AAPI01000009">
    <property type="protein sequence ID" value="EAS46145.1"/>
    <property type="molecule type" value="Genomic_DNA"/>
</dbReference>
<feature type="transmembrane region" description="Helical" evidence="1">
    <location>
        <begin position="430"/>
        <end position="451"/>
    </location>
</feature>
<evidence type="ECO:0000313" key="5">
    <source>
        <dbReference type="Proteomes" id="UP000005555"/>
    </source>
</evidence>
<comment type="caution">
    <text evidence="4">The sequence shown here is derived from an EMBL/GenBank/DDBJ whole genome shotgun (WGS) entry which is preliminary data.</text>
</comment>
<dbReference type="OrthoDB" id="5293418at2"/>
<reference evidence="4 5" key="1">
    <citation type="submission" date="2006-03" db="EMBL/GenBank/DDBJ databases">
        <authorList>
            <person name="Giovannoni S.J."/>
            <person name="Cho J.-C."/>
            <person name="Ferriera S."/>
            <person name="Johnson J."/>
            <person name="Kravitz S."/>
            <person name="Halpern A."/>
            <person name="Remington K."/>
            <person name="Beeson K."/>
            <person name="Tran B."/>
            <person name="Rogers Y.-H."/>
            <person name="Friedman R."/>
            <person name="Venter J.C."/>
        </authorList>
    </citation>
    <scope>NUCLEOTIDE SEQUENCE [LARGE SCALE GENOMIC DNA]</scope>
    <source>
        <strain evidence="4 5">HTCC2207</strain>
    </source>
</reference>
<dbReference type="Pfam" id="PF25607">
    <property type="entry name" value="DUF7939"/>
    <property type="match status" value="1"/>
</dbReference>
<dbReference type="PANTHER" id="PTHR40940">
    <property type="entry name" value="PROTEIN BATD-RELATED"/>
    <property type="match status" value="1"/>
</dbReference>
<dbReference type="InterPro" id="IPR057699">
    <property type="entry name" value="DUF7939"/>
</dbReference>
<proteinExistence type="predicted"/>
<dbReference type="Proteomes" id="UP000005555">
    <property type="component" value="Unassembled WGS sequence"/>
</dbReference>
<sequence>MITMIVKNTPLNRLCAIALAAILALVCSHSWASLTATADRTVIDSNETLQLLVRLDSQALMGEPDFTVIESNFEILSTSRQQQYSRVNGQTQSFTDWNLLLAPKRTGQLLVPSIKYKKDISNAIEITVRKASAASAVGQPVYTETLVDKSEVYIQEQLLLTHRLYTSVRLSDLGLDPLKVDDALVQKVSETQFQKNIADKNYQVVEIIYALFPQTSGKLQIPALRFSAYESSSNRYGGFSSRGNRIIRNTDAKTIDVMAKPAQIDIDNWMPASSIGLTQQWSSPLDQLKVGEPITRNISITAKGLTGAQIMPLTLGESDDYKMYPDQPQLTDSADASGVTGIRRESFALVPNRPGKIRLPAVTLRWWDSRKQLMQTAQLDAVTIDVAAAELSKVNPYISAPTPTVGPNTQATETAPEGPKSLVAELRSSLSLQLSLAANGLLLMLLIFVWLRRSNAPTPQRDLSGLNSARLELKQLLTNIERAARKSDLTPLRDSILAWGRCIFPQQKVKTLAEIALLLDNPELQQQFDLLDQALYNSSSEQQPDLKLLVNLIRSAIVPKKGSNRENIHSAQPELKPLYPSS</sequence>
<organism evidence="4 5">
    <name type="scientific">gamma proteobacterium HTCC2207</name>
    <dbReference type="NCBI Taxonomy" id="314287"/>
    <lineage>
        <taxon>Bacteria</taxon>
        <taxon>Pseudomonadati</taxon>
        <taxon>Pseudomonadota</taxon>
        <taxon>Gammaproteobacteria</taxon>
        <taxon>Cellvibrionales</taxon>
        <taxon>Porticoccaceae</taxon>
        <taxon>SAR92 clade</taxon>
    </lineage>
</organism>
<accession>Q1YPM6</accession>
<protein>
    <recommendedName>
        <fullName evidence="3">DUF7939 domain-containing protein</fullName>
    </recommendedName>
</protein>
<evidence type="ECO:0000256" key="2">
    <source>
        <dbReference type="SAM" id="SignalP"/>
    </source>
</evidence>
<keyword evidence="1" id="KW-1133">Transmembrane helix</keyword>